<evidence type="ECO:0000313" key="3">
    <source>
        <dbReference type="EMBL" id="BAJ50829.1"/>
    </source>
</evidence>
<reference evidence="2 4" key="1">
    <citation type="journal article" date="2005" name="Environ. Microbiol.">
        <title>Genetic and functional properties of uncultivated thermophilic crenarchaeotes from a subsurface gold mine as revealed by analysis of genome fragments.</title>
        <authorList>
            <person name="Nunoura T."/>
            <person name="Hirayama H."/>
            <person name="Takami H."/>
            <person name="Oida H."/>
            <person name="Nishi S."/>
            <person name="Shimamura S."/>
            <person name="Suzuki Y."/>
            <person name="Inagaki F."/>
            <person name="Takai K."/>
            <person name="Nealson K.H."/>
            <person name="Horikoshi K."/>
        </authorList>
    </citation>
    <scope>NUCLEOTIDE SEQUENCE [LARGE SCALE GENOMIC DNA]</scope>
</reference>
<evidence type="ECO:0000256" key="1">
    <source>
        <dbReference type="ARBA" id="ARBA00023186"/>
    </source>
</evidence>
<dbReference type="KEGG" id="csu:CSUB_C0976"/>
<dbReference type="InterPro" id="IPR036411">
    <property type="entry name" value="TorD-like_sf"/>
</dbReference>
<organism evidence="2 4">
    <name type="scientific">Caldiarchaeum subterraneum</name>
    <dbReference type="NCBI Taxonomy" id="311458"/>
    <lineage>
        <taxon>Archaea</taxon>
        <taxon>Nitrososphaerota</taxon>
        <taxon>Candidatus Caldarchaeales</taxon>
        <taxon>Candidatus Caldarchaeaceae</taxon>
        <taxon>Candidatus Caldarchaeum</taxon>
    </lineage>
</organism>
<dbReference type="BioCyc" id="CCAL311458:G131R-984-MONOMER"/>
<evidence type="ECO:0000313" key="2">
    <source>
        <dbReference type="EMBL" id="BAJ48029.1"/>
    </source>
</evidence>
<sequence length="199" mass="22790">MKNYESRLLTTAAIYSLLSSSFTSDPKTIQKSVNSLREIFDKLGMTEESNLADNVINIIKSDENASAEYVRLFEMGAAPPCETAYTCAENMEHRTYELADIAGFYRAFNVKQSTGTPDHIKAELEFMALIMVKELLAHENSNTEAAEICRDARRKFYREHLSRWVGEWVKKVRENARKPLYIILTELVSRIVSKHELVT</sequence>
<dbReference type="EMBL" id="BA000048">
    <property type="protein sequence ID" value="BAJ50829.1"/>
    <property type="molecule type" value="Genomic_DNA"/>
</dbReference>
<dbReference type="PANTHER" id="PTHR34227">
    <property type="entry name" value="CHAPERONE PROTEIN YCDY"/>
    <property type="match status" value="1"/>
</dbReference>
<keyword evidence="1" id="KW-0143">Chaperone</keyword>
<dbReference type="Gene3D" id="1.10.3480.10">
    <property type="entry name" value="TorD-like"/>
    <property type="match status" value="1"/>
</dbReference>
<dbReference type="InterPro" id="IPR020945">
    <property type="entry name" value="DMSO/NO3_reduct_chaperone"/>
</dbReference>
<dbReference type="Pfam" id="PF02613">
    <property type="entry name" value="Nitrate_red_del"/>
    <property type="match status" value="1"/>
</dbReference>
<dbReference type="SUPFAM" id="SSF89155">
    <property type="entry name" value="TorD-like"/>
    <property type="match status" value="1"/>
</dbReference>
<protein>
    <submittedName>
        <fullName evidence="2">Uncharacterized protein</fullName>
    </submittedName>
</protein>
<dbReference type="AlphaFoldDB" id="E6N6W0"/>
<dbReference type="Proteomes" id="UP000008120">
    <property type="component" value="Chromosome"/>
</dbReference>
<gene>
    <name evidence="3" type="ORF">CSUB_C0976</name>
    <name evidence="2" type="ORF">HGMM_F28E01C30</name>
</gene>
<dbReference type="EMBL" id="AP011852">
    <property type="protein sequence ID" value="BAJ48029.1"/>
    <property type="molecule type" value="Genomic_DNA"/>
</dbReference>
<name>E6N6W0_CALS0</name>
<proteinExistence type="predicted"/>
<accession>E6N6W0</accession>
<dbReference type="InterPro" id="IPR050289">
    <property type="entry name" value="TorD/DmsD_chaperones"/>
</dbReference>
<dbReference type="PANTHER" id="PTHR34227:SF1">
    <property type="entry name" value="DIMETHYL SULFOXIDE REDUCTASE CHAPERONE-RELATED"/>
    <property type="match status" value="1"/>
</dbReference>
<dbReference type="STRING" id="311458.CSUB_C0976"/>
<reference evidence="2 4" key="2">
    <citation type="journal article" date="2011" name="Nucleic Acids Res.">
        <title>Insights into the evolution of Archaea and eukaryotic protein modifier systems revealed by the genome of a novel archaeal group.</title>
        <authorList>
            <person name="Nunoura T."/>
            <person name="Takaki Y."/>
            <person name="Kakuta J."/>
            <person name="Nishi S."/>
            <person name="Sugahara J."/>
            <person name="Kazama H."/>
            <person name="Chee G."/>
            <person name="Hattori M."/>
            <person name="Kanai A."/>
            <person name="Atomi H."/>
            <person name="Takai K."/>
            <person name="Takami H."/>
        </authorList>
    </citation>
    <scope>NUCLEOTIDE SEQUENCE [LARGE SCALE GENOMIC DNA]</scope>
</reference>
<evidence type="ECO:0000313" key="4">
    <source>
        <dbReference type="Proteomes" id="UP000008120"/>
    </source>
</evidence>